<proteinExistence type="predicted"/>
<dbReference type="EMBL" id="BARV01020028">
    <property type="protein sequence ID" value="GAI22723.1"/>
    <property type="molecule type" value="Genomic_DNA"/>
</dbReference>
<dbReference type="AlphaFoldDB" id="X1LUD8"/>
<accession>X1LUD8</accession>
<feature type="non-terminal residue" evidence="1">
    <location>
        <position position="43"/>
    </location>
</feature>
<protein>
    <submittedName>
        <fullName evidence="1">Uncharacterized protein</fullName>
    </submittedName>
</protein>
<organism evidence="1">
    <name type="scientific">marine sediment metagenome</name>
    <dbReference type="NCBI Taxonomy" id="412755"/>
    <lineage>
        <taxon>unclassified sequences</taxon>
        <taxon>metagenomes</taxon>
        <taxon>ecological metagenomes</taxon>
    </lineage>
</organism>
<evidence type="ECO:0000313" key="1">
    <source>
        <dbReference type="EMBL" id="GAI22723.1"/>
    </source>
</evidence>
<sequence length="43" mass="4566">MIEQTQPSLKVPEETCVICGADLSGIGVRKGFTAALIFGNKSR</sequence>
<name>X1LUD8_9ZZZZ</name>
<reference evidence="1" key="1">
    <citation type="journal article" date="2014" name="Front. Microbiol.">
        <title>High frequency of phylogenetically diverse reductive dehalogenase-homologous genes in deep subseafloor sedimentary metagenomes.</title>
        <authorList>
            <person name="Kawai M."/>
            <person name="Futagami T."/>
            <person name="Toyoda A."/>
            <person name="Takaki Y."/>
            <person name="Nishi S."/>
            <person name="Hori S."/>
            <person name="Arai W."/>
            <person name="Tsubouchi T."/>
            <person name="Morono Y."/>
            <person name="Uchiyama I."/>
            <person name="Ito T."/>
            <person name="Fujiyama A."/>
            <person name="Inagaki F."/>
            <person name="Takami H."/>
        </authorList>
    </citation>
    <scope>NUCLEOTIDE SEQUENCE</scope>
    <source>
        <strain evidence="1">Expedition CK06-06</strain>
    </source>
</reference>
<comment type="caution">
    <text evidence="1">The sequence shown here is derived from an EMBL/GenBank/DDBJ whole genome shotgun (WGS) entry which is preliminary data.</text>
</comment>
<gene>
    <name evidence="1" type="ORF">S06H3_33540</name>
</gene>